<name>A0ABR3V6C1_HUMIN</name>
<feature type="region of interest" description="Disordered" evidence="5">
    <location>
        <begin position="713"/>
        <end position="734"/>
    </location>
</feature>
<dbReference type="PANTHER" id="PTHR11814">
    <property type="entry name" value="SULFATE TRANSPORTER"/>
    <property type="match status" value="1"/>
</dbReference>
<feature type="transmembrane region" description="Helical" evidence="6">
    <location>
        <begin position="452"/>
        <end position="472"/>
    </location>
</feature>
<evidence type="ECO:0000256" key="2">
    <source>
        <dbReference type="ARBA" id="ARBA00022692"/>
    </source>
</evidence>
<dbReference type="InterPro" id="IPR036513">
    <property type="entry name" value="STAS_dom_sf"/>
</dbReference>
<keyword evidence="9" id="KW-1185">Reference proteome</keyword>
<dbReference type="CDD" id="cd07042">
    <property type="entry name" value="STAS_SulP_like_sulfate_transporter"/>
    <property type="match status" value="1"/>
</dbReference>
<dbReference type="InterPro" id="IPR001902">
    <property type="entry name" value="SLC26A/SulP_fam"/>
</dbReference>
<accession>A0ABR3V6C1</accession>
<keyword evidence="4 6" id="KW-0472">Membrane</keyword>
<dbReference type="Gene3D" id="3.30.750.24">
    <property type="entry name" value="STAS domain"/>
    <property type="match status" value="1"/>
</dbReference>
<feature type="transmembrane region" description="Helical" evidence="6">
    <location>
        <begin position="187"/>
        <end position="210"/>
    </location>
</feature>
<feature type="transmembrane region" description="Helical" evidence="6">
    <location>
        <begin position="78"/>
        <end position="98"/>
    </location>
</feature>
<dbReference type="Pfam" id="PF00916">
    <property type="entry name" value="Sulfate_transp"/>
    <property type="match status" value="1"/>
</dbReference>
<evidence type="ECO:0000313" key="8">
    <source>
        <dbReference type="EMBL" id="KAL1837307.1"/>
    </source>
</evidence>
<evidence type="ECO:0000256" key="1">
    <source>
        <dbReference type="ARBA" id="ARBA00004141"/>
    </source>
</evidence>
<proteinExistence type="predicted"/>
<dbReference type="SUPFAM" id="SSF52091">
    <property type="entry name" value="SpoIIaa-like"/>
    <property type="match status" value="1"/>
</dbReference>
<sequence length="792" mass="86152">MATAFERFRKFFGVESDGLRHDHALYDDGSFVEDEPHVKDALLALVPTPGGILRYFKSLFPFLNWIFHYNFKWLLGDVIAGVTVGFIVVPQGMAYALLAKLTPEYGLYTSFIGFTLYWAFATSKDITIGTVAVMSTIVGNVVIRVQEAHPDQFSAADIARCLSLICGAVILFLGLIGAGFIVEFIPLVAIASFMTGSAFSIAVGQVPALLGIRGVNTRNSAYLVVIDTLKALPNAKLDAAVGLTALFALYFYRWFCNFMSRKQPQKQKMWFFISTLRMAIIIVLYIFISWLINRGVTDHTKAKIRILGTVPSGFQVTGPPPIDTKILSAIAPDIPTSIIVLLIEHIAISKSFGRINNYIIDPSQELVALGFTNLFGPFLGGYPATGSFSRTAIKSKAGVRTPLAGIFTAVIVILALYALTAVFFFIPMAGLSALIIHAVLDLISPPREIYKFWTTSPLEWVIFWAGVFVSIFTNIENGIYVTMAASAAILLFRIAKSPGRILGKVTIKTAPRDSARGTSGVSQDALSEKTRLAFLDVARGDLSNPEANIQSPYPGVIVYRFGEGLNYVNSGRHLDKLIIYIQSVTRRTQVDKFQSLGDRPWNDPGPRRGQAAYTDEILARPTLRAVILDFSAVDALDVTAAQALIDLRTSMNKYADPDVVEFHFAGVANAWARRALVASGFGADSQSTINAGASDEKAGIFEPLIGVAEAGVAGSTTQGPSKSKEVDVEAAAATTDKSVNSEITPVDARGAPRRFVPIYGVNRPYFHVDVETALDSVLRSLDRRGSDYSGRE</sequence>
<feature type="transmembrane region" description="Helical" evidence="6">
    <location>
        <begin position="269"/>
        <end position="292"/>
    </location>
</feature>
<evidence type="ECO:0000256" key="5">
    <source>
        <dbReference type="SAM" id="MobiDB-lite"/>
    </source>
</evidence>
<dbReference type="EMBL" id="JAZGSY010000309">
    <property type="protein sequence ID" value="KAL1837307.1"/>
    <property type="molecule type" value="Genomic_DNA"/>
</dbReference>
<organism evidence="8 9">
    <name type="scientific">Humicola insolens</name>
    <name type="common">Soft-rot fungus</name>
    <dbReference type="NCBI Taxonomy" id="85995"/>
    <lineage>
        <taxon>Eukaryota</taxon>
        <taxon>Fungi</taxon>
        <taxon>Dikarya</taxon>
        <taxon>Ascomycota</taxon>
        <taxon>Pezizomycotina</taxon>
        <taxon>Sordariomycetes</taxon>
        <taxon>Sordariomycetidae</taxon>
        <taxon>Sordariales</taxon>
        <taxon>Chaetomiaceae</taxon>
        <taxon>Mycothermus</taxon>
    </lineage>
</organism>
<keyword evidence="3 6" id="KW-1133">Transmembrane helix</keyword>
<evidence type="ECO:0000256" key="4">
    <source>
        <dbReference type="ARBA" id="ARBA00023136"/>
    </source>
</evidence>
<reference evidence="8 9" key="1">
    <citation type="journal article" date="2024" name="Commun. Biol.">
        <title>Comparative genomic analysis of thermophilic fungi reveals convergent evolutionary adaptations and gene losses.</title>
        <authorList>
            <person name="Steindorff A.S."/>
            <person name="Aguilar-Pontes M.V."/>
            <person name="Robinson A.J."/>
            <person name="Andreopoulos B."/>
            <person name="LaButti K."/>
            <person name="Kuo A."/>
            <person name="Mondo S."/>
            <person name="Riley R."/>
            <person name="Otillar R."/>
            <person name="Haridas S."/>
            <person name="Lipzen A."/>
            <person name="Grimwood J."/>
            <person name="Schmutz J."/>
            <person name="Clum A."/>
            <person name="Reid I.D."/>
            <person name="Moisan M.C."/>
            <person name="Butler G."/>
            <person name="Nguyen T.T.M."/>
            <person name="Dewar K."/>
            <person name="Conant G."/>
            <person name="Drula E."/>
            <person name="Henrissat B."/>
            <person name="Hansel C."/>
            <person name="Singer S."/>
            <person name="Hutchinson M.I."/>
            <person name="de Vries R.P."/>
            <person name="Natvig D.O."/>
            <person name="Powell A.J."/>
            <person name="Tsang A."/>
            <person name="Grigoriev I.V."/>
        </authorList>
    </citation>
    <scope>NUCLEOTIDE SEQUENCE [LARGE SCALE GENOMIC DNA]</scope>
    <source>
        <strain evidence="8 9">CBS 620.91</strain>
    </source>
</reference>
<dbReference type="InterPro" id="IPR011547">
    <property type="entry name" value="SLC26A/SulP_dom"/>
</dbReference>
<dbReference type="InterPro" id="IPR002645">
    <property type="entry name" value="STAS_dom"/>
</dbReference>
<protein>
    <recommendedName>
        <fullName evidence="7">STAS domain-containing protein</fullName>
    </recommendedName>
</protein>
<keyword evidence="2 6" id="KW-0812">Transmembrane</keyword>
<evidence type="ECO:0000259" key="7">
    <source>
        <dbReference type="PROSITE" id="PS50801"/>
    </source>
</evidence>
<evidence type="ECO:0000256" key="3">
    <source>
        <dbReference type="ARBA" id="ARBA00022989"/>
    </source>
</evidence>
<dbReference type="NCBIfam" id="TIGR00815">
    <property type="entry name" value="sulP"/>
    <property type="match status" value="1"/>
</dbReference>
<dbReference type="Pfam" id="PF01740">
    <property type="entry name" value="STAS"/>
    <property type="match status" value="1"/>
</dbReference>
<feature type="transmembrane region" description="Helical" evidence="6">
    <location>
        <begin position="158"/>
        <end position="181"/>
    </location>
</feature>
<feature type="transmembrane region" description="Helical" evidence="6">
    <location>
        <begin position="105"/>
        <end position="120"/>
    </location>
</feature>
<feature type="domain" description="STAS" evidence="7">
    <location>
        <begin position="554"/>
        <end position="681"/>
    </location>
</feature>
<gene>
    <name evidence="8" type="ORF">VTJ49DRAFT_4050</name>
</gene>
<comment type="subcellular location">
    <subcellularLocation>
        <location evidence="1">Membrane</location>
        <topology evidence="1">Multi-pass membrane protein</topology>
    </subcellularLocation>
</comment>
<feature type="transmembrane region" description="Helical" evidence="6">
    <location>
        <begin position="126"/>
        <end position="146"/>
    </location>
</feature>
<dbReference type="PROSITE" id="PS50801">
    <property type="entry name" value="STAS"/>
    <property type="match status" value="1"/>
</dbReference>
<dbReference type="Proteomes" id="UP001583172">
    <property type="component" value="Unassembled WGS sequence"/>
</dbReference>
<evidence type="ECO:0000313" key="9">
    <source>
        <dbReference type="Proteomes" id="UP001583172"/>
    </source>
</evidence>
<comment type="caution">
    <text evidence="8">The sequence shown here is derived from an EMBL/GenBank/DDBJ whole genome shotgun (WGS) entry which is preliminary data.</text>
</comment>
<evidence type="ECO:0000256" key="6">
    <source>
        <dbReference type="SAM" id="Phobius"/>
    </source>
</evidence>
<feature type="transmembrane region" description="Helical" evidence="6">
    <location>
        <begin position="397"/>
        <end position="416"/>
    </location>
</feature>
<feature type="transmembrane region" description="Helical" evidence="6">
    <location>
        <begin position="366"/>
        <end position="385"/>
    </location>
</feature>